<evidence type="ECO:0000256" key="8">
    <source>
        <dbReference type="ARBA" id="ARBA00022723"/>
    </source>
</evidence>
<dbReference type="Gene3D" id="3.30.420.10">
    <property type="entry name" value="Ribonuclease H-like superfamily/Ribonuclease H"/>
    <property type="match status" value="1"/>
</dbReference>
<dbReference type="SUPFAM" id="SSF57850">
    <property type="entry name" value="RING/U-box"/>
    <property type="match status" value="3"/>
</dbReference>
<keyword evidence="14" id="KW-0812">Transmembrane</keyword>
<feature type="transmembrane region" description="Helical" evidence="14">
    <location>
        <begin position="411"/>
        <end position="432"/>
    </location>
</feature>
<evidence type="ECO:0000313" key="17">
    <source>
        <dbReference type="EMBL" id="KAF3580770.1"/>
    </source>
</evidence>
<evidence type="ECO:0000256" key="11">
    <source>
        <dbReference type="ARBA" id="ARBA00022786"/>
    </source>
</evidence>
<evidence type="ECO:0000256" key="9">
    <source>
        <dbReference type="ARBA" id="ARBA00022737"/>
    </source>
</evidence>
<dbReference type="InterPro" id="IPR044066">
    <property type="entry name" value="TRIAD_supradom"/>
</dbReference>
<dbReference type="InterPro" id="IPR012337">
    <property type="entry name" value="RNaseH-like_sf"/>
</dbReference>
<dbReference type="PROSITE" id="PS50089">
    <property type="entry name" value="ZF_RING_2"/>
    <property type="match status" value="1"/>
</dbReference>
<dbReference type="PROSITE" id="PS51873">
    <property type="entry name" value="TRIAD"/>
    <property type="match status" value="1"/>
</dbReference>
<evidence type="ECO:0000259" key="15">
    <source>
        <dbReference type="PROSITE" id="PS50089"/>
    </source>
</evidence>
<evidence type="ECO:0000256" key="5">
    <source>
        <dbReference type="ARBA" id="ARBA00005884"/>
    </source>
</evidence>
<evidence type="ECO:0000259" key="16">
    <source>
        <dbReference type="PROSITE" id="PS51873"/>
    </source>
</evidence>
<keyword evidence="9" id="KW-0677">Repeat</keyword>
<proteinExistence type="inferred from homology"/>
<dbReference type="InterPro" id="IPR017907">
    <property type="entry name" value="Znf_RING_CS"/>
</dbReference>
<dbReference type="InterPro" id="IPR013083">
    <property type="entry name" value="Znf_RING/FYVE/PHD"/>
</dbReference>
<comment type="cofactor">
    <cofactor evidence="2">
        <name>Zn(2+)</name>
        <dbReference type="ChEBI" id="CHEBI:29105"/>
    </cofactor>
</comment>
<evidence type="ECO:0000256" key="14">
    <source>
        <dbReference type="SAM" id="Phobius"/>
    </source>
</evidence>
<dbReference type="EMBL" id="QGKV02000649">
    <property type="protein sequence ID" value="KAF3580770.1"/>
    <property type="molecule type" value="Genomic_DNA"/>
</dbReference>
<dbReference type="InterPro" id="IPR002156">
    <property type="entry name" value="RNaseH_domain"/>
</dbReference>
<evidence type="ECO:0000256" key="2">
    <source>
        <dbReference type="ARBA" id="ARBA00001947"/>
    </source>
</evidence>
<dbReference type="InterPro" id="IPR044730">
    <property type="entry name" value="RNase_H-like_dom_plant"/>
</dbReference>
<dbReference type="SUPFAM" id="SSF53098">
    <property type="entry name" value="Ribonuclease H-like"/>
    <property type="match status" value="1"/>
</dbReference>
<dbReference type="Pfam" id="PF13456">
    <property type="entry name" value="RVT_3"/>
    <property type="match status" value="1"/>
</dbReference>
<evidence type="ECO:0000256" key="10">
    <source>
        <dbReference type="ARBA" id="ARBA00022771"/>
    </source>
</evidence>
<keyword evidence="12" id="KW-0862">Zinc</keyword>
<comment type="function">
    <text evidence="3">Might act as an E3 ubiquitin-protein ligase, or as part of E3 complex, which accepts ubiquitin from specific E2 ubiquitin-conjugating enzymes and then transfers it to substrates.</text>
</comment>
<dbReference type="PANTHER" id="PTHR11685">
    <property type="entry name" value="RBR FAMILY RING FINGER AND IBR DOMAIN-CONTAINING"/>
    <property type="match status" value="1"/>
</dbReference>
<dbReference type="SMART" id="SM00647">
    <property type="entry name" value="IBR"/>
    <property type="match status" value="1"/>
</dbReference>
<dbReference type="CDD" id="cd06222">
    <property type="entry name" value="RNase_H_like"/>
    <property type="match status" value="1"/>
</dbReference>
<dbReference type="InterPro" id="IPR001841">
    <property type="entry name" value="Znf_RING"/>
</dbReference>
<protein>
    <recommendedName>
        <fullName evidence="6">RBR-type E3 ubiquitin transferase</fullName>
        <ecNumber evidence="6">2.3.2.31</ecNumber>
    </recommendedName>
</protein>
<organism evidence="17 18">
    <name type="scientific">Brassica cretica</name>
    <name type="common">Mustard</name>
    <dbReference type="NCBI Taxonomy" id="69181"/>
    <lineage>
        <taxon>Eukaryota</taxon>
        <taxon>Viridiplantae</taxon>
        <taxon>Streptophyta</taxon>
        <taxon>Embryophyta</taxon>
        <taxon>Tracheophyta</taxon>
        <taxon>Spermatophyta</taxon>
        <taxon>Magnoliopsida</taxon>
        <taxon>eudicotyledons</taxon>
        <taxon>Gunneridae</taxon>
        <taxon>Pentapetalae</taxon>
        <taxon>rosids</taxon>
        <taxon>malvids</taxon>
        <taxon>Brassicales</taxon>
        <taxon>Brassicaceae</taxon>
        <taxon>Brassiceae</taxon>
        <taxon>Brassica</taxon>
    </lineage>
</organism>
<dbReference type="InterPro" id="IPR002867">
    <property type="entry name" value="IBR_dom"/>
</dbReference>
<evidence type="ECO:0000256" key="12">
    <source>
        <dbReference type="ARBA" id="ARBA00022833"/>
    </source>
</evidence>
<dbReference type="Gene3D" id="3.30.40.10">
    <property type="entry name" value="Zinc/RING finger domain, C3HC4 (zinc finger)"/>
    <property type="match status" value="1"/>
</dbReference>
<evidence type="ECO:0000256" key="4">
    <source>
        <dbReference type="ARBA" id="ARBA00004906"/>
    </source>
</evidence>
<accession>A0ABQ7DUF4</accession>
<dbReference type="PROSITE" id="PS00518">
    <property type="entry name" value="ZF_RING_1"/>
    <property type="match status" value="1"/>
</dbReference>
<keyword evidence="7" id="KW-0808">Transferase</keyword>
<sequence length="434" mass="49804">MEEDGTLVREDDPKSSESCRLYFKGLIKKETATVLAGYEVAICDKNNKLLCQMKGSLHDSATTVLEAELMALRRGLIEAVRLGITHISVYCDYQTIFELVMGRSVPEQQDNIALLVGDVQRIRQQLTSSIPVLVTEDQTKFAYKLAMETVVSEVSISMPFAQKMTCPICFDDELEAHQMFSVALCCHQFCFECVRRYINVGLMEGRALGCPHFKCKSKLTVRSCYNLLTPKLREMWQQRINEESIPVVERVYCPNPRCSALMSETELSKSSESMRSCIKCHQPFCINCKVAWHSNLSCEDYKRLGPNPTENDIKLKALANQKMWRQCGRCQHMIERNHGCSNVVCRYRHRHLYESHSLAFYYSYYFFWKFGIRLYFGGKLTRLMDRCGYSFCYQCGAQWTRGGCPHRKRTIAVETCGGLITVLLVLGILLFIHG</sequence>
<gene>
    <name evidence="17" type="ORF">DY000_02034453</name>
</gene>
<evidence type="ECO:0000256" key="7">
    <source>
        <dbReference type="ARBA" id="ARBA00022679"/>
    </source>
</evidence>
<dbReference type="InterPro" id="IPR031127">
    <property type="entry name" value="E3_UB_ligase_RBR"/>
</dbReference>
<dbReference type="Pfam" id="PF01485">
    <property type="entry name" value="IBR"/>
    <property type="match status" value="1"/>
</dbReference>
<evidence type="ECO:0000256" key="13">
    <source>
        <dbReference type="PROSITE-ProRule" id="PRU00175"/>
    </source>
</evidence>
<feature type="domain" description="RING-type" evidence="15">
    <location>
        <begin position="166"/>
        <end position="214"/>
    </location>
</feature>
<comment type="caution">
    <text evidence="17">The sequence shown here is derived from an EMBL/GenBank/DDBJ whole genome shotgun (WGS) entry which is preliminary data.</text>
</comment>
<comment type="catalytic activity">
    <reaction evidence="1">
        <text>[E2 ubiquitin-conjugating enzyme]-S-ubiquitinyl-L-cysteine + [acceptor protein]-L-lysine = [E2 ubiquitin-conjugating enzyme]-L-cysteine + [acceptor protein]-N(6)-ubiquitinyl-L-lysine.</text>
        <dbReference type="EC" id="2.3.2.31"/>
    </reaction>
</comment>
<feature type="domain" description="RING-type" evidence="16">
    <location>
        <begin position="162"/>
        <end position="396"/>
    </location>
</feature>
<keyword evidence="18" id="KW-1185">Reference proteome</keyword>
<keyword evidence="14" id="KW-0472">Membrane</keyword>
<dbReference type="Gene3D" id="1.20.120.1750">
    <property type="match status" value="1"/>
</dbReference>
<reference evidence="17 18" key="1">
    <citation type="journal article" date="2020" name="BMC Genomics">
        <title>Intraspecific diversification of the crop wild relative Brassica cretica Lam. using demographic model selection.</title>
        <authorList>
            <person name="Kioukis A."/>
            <person name="Michalopoulou V.A."/>
            <person name="Briers L."/>
            <person name="Pirintsos S."/>
            <person name="Studholme D.J."/>
            <person name="Pavlidis P."/>
            <person name="Sarris P.F."/>
        </authorList>
    </citation>
    <scope>NUCLEOTIDE SEQUENCE [LARGE SCALE GENOMIC DNA]</scope>
    <source>
        <strain evidence="18">cv. PFS-1207/04</strain>
    </source>
</reference>
<dbReference type="CDD" id="cd22582">
    <property type="entry name" value="BRcat_RBR_unk"/>
    <property type="match status" value="1"/>
</dbReference>
<feature type="transmembrane region" description="Helical" evidence="14">
    <location>
        <begin position="358"/>
        <end position="376"/>
    </location>
</feature>
<keyword evidence="11" id="KW-0833">Ubl conjugation pathway</keyword>
<dbReference type="Proteomes" id="UP000266723">
    <property type="component" value="Unassembled WGS sequence"/>
</dbReference>
<dbReference type="InterPro" id="IPR036397">
    <property type="entry name" value="RNaseH_sf"/>
</dbReference>
<evidence type="ECO:0000256" key="3">
    <source>
        <dbReference type="ARBA" id="ARBA00003976"/>
    </source>
</evidence>
<dbReference type="EC" id="2.3.2.31" evidence="6"/>
<comment type="similarity">
    <text evidence="5">Belongs to the RBR family. Ariadne subfamily.</text>
</comment>
<name>A0ABQ7DUF4_BRACR</name>
<evidence type="ECO:0000313" key="18">
    <source>
        <dbReference type="Proteomes" id="UP000266723"/>
    </source>
</evidence>
<evidence type="ECO:0000256" key="6">
    <source>
        <dbReference type="ARBA" id="ARBA00012251"/>
    </source>
</evidence>
<keyword evidence="10 13" id="KW-0863">Zinc-finger</keyword>
<evidence type="ECO:0000256" key="1">
    <source>
        <dbReference type="ARBA" id="ARBA00001798"/>
    </source>
</evidence>
<keyword evidence="14" id="KW-1133">Transmembrane helix</keyword>
<keyword evidence="8" id="KW-0479">Metal-binding</keyword>
<comment type="pathway">
    <text evidence="4">Protein modification; protein ubiquitination.</text>
</comment>